<name>A0ABP6GEI1_9ACTN</name>
<dbReference type="Pfam" id="PF06386">
    <property type="entry name" value="GvpL_GvpF"/>
    <property type="match status" value="1"/>
</dbReference>
<keyword evidence="1" id="KW-0304">Gas vesicle</keyword>
<evidence type="ECO:0000256" key="1">
    <source>
        <dbReference type="ARBA" id="ARBA00022987"/>
    </source>
</evidence>
<protein>
    <submittedName>
        <fullName evidence="4">GvpL/GvpF family gas vesicle protein</fullName>
    </submittedName>
</protein>
<comment type="caution">
    <text evidence="4">The sequence shown here is derived from an EMBL/GenBank/DDBJ whole genome shotgun (WGS) entry which is preliminary data.</text>
</comment>
<organism evidence="4 5">
    <name type="scientific">Actinocorallia aurantiaca</name>
    <dbReference type="NCBI Taxonomy" id="46204"/>
    <lineage>
        <taxon>Bacteria</taxon>
        <taxon>Bacillati</taxon>
        <taxon>Actinomycetota</taxon>
        <taxon>Actinomycetes</taxon>
        <taxon>Streptosporangiales</taxon>
        <taxon>Thermomonosporaceae</taxon>
        <taxon>Actinocorallia</taxon>
    </lineage>
</organism>
<dbReference type="RefSeq" id="WP_344448626.1">
    <property type="nucleotide sequence ID" value="NZ_BAAATZ010000003.1"/>
</dbReference>
<keyword evidence="5" id="KW-1185">Reference proteome</keyword>
<dbReference type="EMBL" id="BAAATZ010000003">
    <property type="protein sequence ID" value="GAA2719969.1"/>
    <property type="molecule type" value="Genomic_DNA"/>
</dbReference>
<proteinExistence type="inferred from homology"/>
<evidence type="ECO:0000313" key="4">
    <source>
        <dbReference type="EMBL" id="GAA2719969.1"/>
    </source>
</evidence>
<dbReference type="PANTHER" id="PTHR36852:SF1">
    <property type="entry name" value="PROTEIN GVPL 2"/>
    <property type="match status" value="1"/>
</dbReference>
<dbReference type="InterPro" id="IPR009430">
    <property type="entry name" value="GvpL/GvpF"/>
</dbReference>
<sequence>MTGPEDGTDIANPVCYVYGVVLAEADFPGGLKGTGGGEVFLVEEGDVAAAVSEFLPSGPLGTRDDLLAHEGVVAAIAERTTVLPLRFGAVVTTVEAVAEELLAPHHDWFVSVLEDLKGRHEFVVTGTYVEETVLREVLEEQPEIRRLQRTTRDLPEAAAYYDRIRLGELIVQALEAKREVDTETLVEALSPHALAVAPREPKDEDTAADVAFFVDDEVRPRFEQEVDELGERWDGRIRLRLLGPLAPYDFVPQPPEEA</sequence>
<comment type="similarity">
    <text evidence="3">Belongs to the gas vesicle GvpF/GvpL family.</text>
</comment>
<reference evidence="5" key="1">
    <citation type="journal article" date="2019" name="Int. J. Syst. Evol. Microbiol.">
        <title>The Global Catalogue of Microorganisms (GCM) 10K type strain sequencing project: providing services to taxonomists for standard genome sequencing and annotation.</title>
        <authorList>
            <consortium name="The Broad Institute Genomics Platform"/>
            <consortium name="The Broad Institute Genome Sequencing Center for Infectious Disease"/>
            <person name="Wu L."/>
            <person name="Ma J."/>
        </authorList>
    </citation>
    <scope>NUCLEOTIDE SEQUENCE [LARGE SCALE GENOMIC DNA]</scope>
    <source>
        <strain evidence="5">JCM 8201</strain>
    </source>
</reference>
<comment type="subcellular location">
    <subcellularLocation>
        <location evidence="2">Gas vesicle</location>
    </subcellularLocation>
</comment>
<accession>A0ABP6GEI1</accession>
<evidence type="ECO:0000313" key="5">
    <source>
        <dbReference type="Proteomes" id="UP001501842"/>
    </source>
</evidence>
<dbReference type="Proteomes" id="UP001501842">
    <property type="component" value="Unassembled WGS sequence"/>
</dbReference>
<evidence type="ECO:0000256" key="2">
    <source>
        <dbReference type="ARBA" id="ARBA00035108"/>
    </source>
</evidence>
<dbReference type="PANTHER" id="PTHR36852">
    <property type="entry name" value="PROTEIN GVPL 2"/>
    <property type="match status" value="1"/>
</dbReference>
<evidence type="ECO:0000256" key="3">
    <source>
        <dbReference type="ARBA" id="ARBA00035643"/>
    </source>
</evidence>
<gene>
    <name evidence="4" type="ORF">GCM10010439_06820</name>
</gene>